<accession>A0A4S8QTB5</accession>
<dbReference type="Proteomes" id="UP000308671">
    <property type="component" value="Unassembled WGS sequence"/>
</dbReference>
<dbReference type="PANTHER" id="PTHR24148">
    <property type="entry name" value="ANKYRIN REPEAT DOMAIN-CONTAINING PROTEIN 39 HOMOLOG-RELATED"/>
    <property type="match status" value="1"/>
</dbReference>
<name>A0A4S8QTB5_9HELO</name>
<dbReference type="InterPro" id="IPR010730">
    <property type="entry name" value="HET"/>
</dbReference>
<organism evidence="2 3">
    <name type="scientific">Botrytis galanthina</name>
    <dbReference type="NCBI Taxonomy" id="278940"/>
    <lineage>
        <taxon>Eukaryota</taxon>
        <taxon>Fungi</taxon>
        <taxon>Dikarya</taxon>
        <taxon>Ascomycota</taxon>
        <taxon>Pezizomycotina</taxon>
        <taxon>Leotiomycetes</taxon>
        <taxon>Helotiales</taxon>
        <taxon>Sclerotiniaceae</taxon>
        <taxon>Botrytis</taxon>
    </lineage>
</organism>
<evidence type="ECO:0000259" key="1">
    <source>
        <dbReference type="Pfam" id="PF06985"/>
    </source>
</evidence>
<dbReference type="EMBL" id="PQXL01000245">
    <property type="protein sequence ID" value="THV48487.1"/>
    <property type="molecule type" value="Genomic_DNA"/>
</dbReference>
<dbReference type="InterPro" id="IPR052895">
    <property type="entry name" value="HetReg/Transcr_Mod"/>
</dbReference>
<gene>
    <name evidence="2" type="ORF">BGAL_0245g00100</name>
</gene>
<feature type="domain" description="Heterokaryon incompatibility" evidence="1">
    <location>
        <begin position="44"/>
        <end position="149"/>
    </location>
</feature>
<dbReference type="Pfam" id="PF06985">
    <property type="entry name" value="HET"/>
    <property type="match status" value="1"/>
</dbReference>
<protein>
    <recommendedName>
        <fullName evidence="1">Heterokaryon incompatibility domain-containing protein</fullName>
    </recommendedName>
</protein>
<dbReference type="OrthoDB" id="2157530at2759"/>
<reference evidence="2 3" key="1">
    <citation type="submission" date="2017-12" db="EMBL/GenBank/DDBJ databases">
        <title>Comparative genomics of Botrytis spp.</title>
        <authorList>
            <person name="Valero-Jimenez C.A."/>
            <person name="Tapia P."/>
            <person name="Veloso J."/>
            <person name="Silva-Moreno E."/>
            <person name="Staats M."/>
            <person name="Valdes J.H."/>
            <person name="Van Kan J.A.L."/>
        </authorList>
    </citation>
    <scope>NUCLEOTIDE SEQUENCE [LARGE SCALE GENOMIC DNA]</scope>
    <source>
        <strain evidence="2 3">MUCL435</strain>
    </source>
</reference>
<evidence type="ECO:0000313" key="3">
    <source>
        <dbReference type="Proteomes" id="UP000308671"/>
    </source>
</evidence>
<comment type="caution">
    <text evidence="2">The sequence shown here is derived from an EMBL/GenBank/DDBJ whole genome shotgun (WGS) entry which is preliminary data.</text>
</comment>
<dbReference type="AlphaFoldDB" id="A0A4S8QTB5"/>
<sequence length="615" mass="70532">MTIHTPLDSDLCQIRRLTLQPAANFDDPLCSHLDVVSLESSPDFEALSYVWGSITPDKTINLGDRLVAIGPNLDNALRNLRLPTAPRTLWVDALCINQDDLDERASQVALMRRVYSDATTVLIWLGPEAEGSEQAMRSVERFDKAYWQTWLPFITAWAHFSDDRNIMEDKYKRAYRDAVVETFRPEWIRTANTRPVGAEQTSLEDVITGLRSAFGEKFLQDLPYYTVLEIAEDINLNPVVWRARQSVMRHFQYDSVEAKTFWRRMELMKRVPITYHGFLMHSRGTIHIRKEYLSLETVLKGTMNLRSTDPRDKIYGILGLLSEEVRAAIPIDYHKQPEWTFVPTMTYIIQHEPKGLALLGLLWRTRHFKTPLPSWVPDFTISADFNDEHNPVFLRASCANHDWEWPEDFRATVSSDKTTLCAYMASFGRVTHIISFIDGDRDYYVSRFKEIEALITVQAPKSEPLWRTIIGIRNTDHELIVTYPRAFEVLMGRIPEQDGEAQKMFQDAILPIVRKRKFFVTDKGFAGVATPMIRDGDTIAIIAGMGRVTVLRDTDFQELETGGRVDEGKESKRITGFAYVGCHDRDGFESLAKEGMGDLGRHSCIARDLEQCHIV</sequence>
<proteinExistence type="predicted"/>
<keyword evidence="3" id="KW-1185">Reference proteome</keyword>
<dbReference type="PANTHER" id="PTHR24148:SF82">
    <property type="entry name" value="HETEROKARYON INCOMPATIBILITY DOMAIN-CONTAINING PROTEIN"/>
    <property type="match status" value="1"/>
</dbReference>
<evidence type="ECO:0000313" key="2">
    <source>
        <dbReference type="EMBL" id="THV48487.1"/>
    </source>
</evidence>